<evidence type="ECO:0000313" key="1">
    <source>
        <dbReference type="EMBL" id="KAG0411346.1"/>
    </source>
</evidence>
<comment type="caution">
    <text evidence="1">The sequence shown here is derived from an EMBL/GenBank/DDBJ whole genome shotgun (WGS) entry which is preliminary data.</text>
</comment>
<protein>
    <submittedName>
        <fullName evidence="1">Uncharacterized protein</fullName>
    </submittedName>
</protein>
<accession>A0AC60NWC8</accession>
<reference evidence="1 2" key="1">
    <citation type="journal article" date="2020" name="Cell">
        <title>Large-Scale Comparative Analyses of Tick Genomes Elucidate Their Genetic Diversity and Vector Capacities.</title>
        <authorList>
            <consortium name="Tick Genome and Microbiome Consortium (TIGMIC)"/>
            <person name="Jia N."/>
            <person name="Wang J."/>
            <person name="Shi W."/>
            <person name="Du L."/>
            <person name="Sun Y."/>
            <person name="Zhan W."/>
            <person name="Jiang J.F."/>
            <person name="Wang Q."/>
            <person name="Zhang B."/>
            <person name="Ji P."/>
            <person name="Bell-Sakyi L."/>
            <person name="Cui X.M."/>
            <person name="Yuan T.T."/>
            <person name="Jiang B.G."/>
            <person name="Yang W.F."/>
            <person name="Lam T.T."/>
            <person name="Chang Q.C."/>
            <person name="Ding S.J."/>
            <person name="Wang X.J."/>
            <person name="Zhu J.G."/>
            <person name="Ruan X.D."/>
            <person name="Zhao L."/>
            <person name="Wei J.T."/>
            <person name="Ye R.Z."/>
            <person name="Que T.C."/>
            <person name="Du C.H."/>
            <person name="Zhou Y.H."/>
            <person name="Cheng J.X."/>
            <person name="Dai P.F."/>
            <person name="Guo W.B."/>
            <person name="Han X.H."/>
            <person name="Huang E.J."/>
            <person name="Li L.F."/>
            <person name="Wei W."/>
            <person name="Gao Y.C."/>
            <person name="Liu J.Z."/>
            <person name="Shao H.Z."/>
            <person name="Wang X."/>
            <person name="Wang C.C."/>
            <person name="Yang T.C."/>
            <person name="Huo Q.B."/>
            <person name="Li W."/>
            <person name="Chen H.Y."/>
            <person name="Chen S.E."/>
            <person name="Zhou L.G."/>
            <person name="Ni X.B."/>
            <person name="Tian J.H."/>
            <person name="Sheng Y."/>
            <person name="Liu T."/>
            <person name="Pan Y.S."/>
            <person name="Xia L.Y."/>
            <person name="Li J."/>
            <person name="Zhao F."/>
            <person name="Cao W.C."/>
        </authorList>
    </citation>
    <scope>NUCLEOTIDE SEQUENCE [LARGE SCALE GENOMIC DNA]</scope>
    <source>
        <strain evidence="1">Iper-2018</strain>
    </source>
</reference>
<name>A0AC60NWC8_IXOPE</name>
<dbReference type="Proteomes" id="UP000805193">
    <property type="component" value="Unassembled WGS sequence"/>
</dbReference>
<sequence>MYAFFRLSRIRWNPILPADFRSHVSSPRRAHRPPGGGIEAYPAHRTPYEPSVAASAPQVTRGPRRPGGGTGPHPGGGPVSPKAAVGVPAAGTVPSPQSHEGMAKKLTAFSTAGSNVAGGGYYHLPITDIVITKRDGQKVKTVQVVKADGSDDDLIELSYITTKVIGKGTFGVVQQIKVVDTGEVYAVKWVRQDRKFKNRELQIMRHLSHTNITQLRYFFCTLDKNKDTVYLNLVMEYIPETVHRVIMHYSRNKHTFPLFFIKLYMYQILRGLAYIHMLGISHRDIKPQNLLCDPDRCIVKVCDFGSAKYMVKDEPNVAYICSRYYRAPELILGATEYTTMVDVWSAGCVLAEFFIARPVFPGDSNLDQFSEIMRILGTPTEDQVLQMNPNWTECRFPKRKAVPWEKVLEGKATPSAIDLTVRLLDYVPTKRMTCFDGMAHDFFDDLRKPGTTLPDGGPLPQLFNFSHEELQVNPSIYHLLRPH</sequence>
<organism evidence="1 2">
    <name type="scientific">Ixodes persulcatus</name>
    <name type="common">Taiga tick</name>
    <dbReference type="NCBI Taxonomy" id="34615"/>
    <lineage>
        <taxon>Eukaryota</taxon>
        <taxon>Metazoa</taxon>
        <taxon>Ecdysozoa</taxon>
        <taxon>Arthropoda</taxon>
        <taxon>Chelicerata</taxon>
        <taxon>Arachnida</taxon>
        <taxon>Acari</taxon>
        <taxon>Parasitiformes</taxon>
        <taxon>Ixodida</taxon>
        <taxon>Ixodoidea</taxon>
        <taxon>Ixodidae</taxon>
        <taxon>Ixodinae</taxon>
        <taxon>Ixodes</taxon>
    </lineage>
</organism>
<evidence type="ECO:0000313" key="2">
    <source>
        <dbReference type="Proteomes" id="UP000805193"/>
    </source>
</evidence>
<keyword evidence="2" id="KW-1185">Reference proteome</keyword>
<dbReference type="EMBL" id="JABSTQ010011438">
    <property type="protein sequence ID" value="KAG0411346.1"/>
    <property type="molecule type" value="Genomic_DNA"/>
</dbReference>
<proteinExistence type="predicted"/>
<gene>
    <name evidence="1" type="ORF">HPB47_011528</name>
</gene>